<feature type="transmembrane region" description="Helical" evidence="1">
    <location>
        <begin position="24"/>
        <end position="43"/>
    </location>
</feature>
<dbReference type="Proteomes" id="UP001597393">
    <property type="component" value="Unassembled WGS sequence"/>
</dbReference>
<dbReference type="EMBL" id="JBHUMA010000006">
    <property type="protein sequence ID" value="MFD2599158.1"/>
    <property type="molecule type" value="Genomic_DNA"/>
</dbReference>
<evidence type="ECO:0000313" key="2">
    <source>
        <dbReference type="EMBL" id="MFD2599158.1"/>
    </source>
</evidence>
<gene>
    <name evidence="2" type="ORF">ACFSQ3_09345</name>
</gene>
<protein>
    <recommendedName>
        <fullName evidence="4">ABC transporter permease</fullName>
    </recommendedName>
</protein>
<keyword evidence="1" id="KW-1133">Transmembrane helix</keyword>
<proteinExistence type="predicted"/>
<reference evidence="3" key="1">
    <citation type="journal article" date="2019" name="Int. J. Syst. Evol. Microbiol.">
        <title>The Global Catalogue of Microorganisms (GCM) 10K type strain sequencing project: providing services to taxonomists for standard genome sequencing and annotation.</title>
        <authorList>
            <consortium name="The Broad Institute Genomics Platform"/>
            <consortium name="The Broad Institute Genome Sequencing Center for Infectious Disease"/>
            <person name="Wu L."/>
            <person name="Ma J."/>
        </authorList>
    </citation>
    <scope>NUCLEOTIDE SEQUENCE [LARGE SCALE GENOMIC DNA]</scope>
    <source>
        <strain evidence="3">KCTC 42248</strain>
    </source>
</reference>
<evidence type="ECO:0008006" key="4">
    <source>
        <dbReference type="Google" id="ProtNLM"/>
    </source>
</evidence>
<keyword evidence="3" id="KW-1185">Reference proteome</keyword>
<accession>A0ABW5NKJ4</accession>
<organism evidence="2 3">
    <name type="scientific">Sphingobacterium corticis</name>
    <dbReference type="NCBI Taxonomy" id="1812823"/>
    <lineage>
        <taxon>Bacteria</taxon>
        <taxon>Pseudomonadati</taxon>
        <taxon>Bacteroidota</taxon>
        <taxon>Sphingobacteriia</taxon>
        <taxon>Sphingobacteriales</taxon>
        <taxon>Sphingobacteriaceae</taxon>
        <taxon>Sphingobacterium</taxon>
    </lineage>
</organism>
<comment type="caution">
    <text evidence="2">The sequence shown here is derived from an EMBL/GenBank/DDBJ whole genome shotgun (WGS) entry which is preliminary data.</text>
</comment>
<feature type="transmembrane region" description="Helical" evidence="1">
    <location>
        <begin position="168"/>
        <end position="191"/>
    </location>
</feature>
<evidence type="ECO:0000313" key="3">
    <source>
        <dbReference type="Proteomes" id="UP001597393"/>
    </source>
</evidence>
<feature type="transmembrane region" description="Helical" evidence="1">
    <location>
        <begin position="237"/>
        <end position="259"/>
    </location>
</feature>
<feature type="transmembrane region" description="Helical" evidence="1">
    <location>
        <begin position="203"/>
        <end position="225"/>
    </location>
</feature>
<sequence length="267" mass="30867">MKNINIQRLKIAITEYGLINKNKLISIPVVVLGLYLLTMFWYGTPLFNQLFHLYPYPNLFLESLSRYNGTDVATLALFTLPLYIIMCTTSYLKRTTKSVFGTMSPITRGERIITLWIGNLAIIVLILLSFFFANWSFVSVMKSIYLADAIAYKESVGELYYNFSDKSYFVTFGAQIYKVSILLSLVFACLYQLSATFFRKYSIPLFILMIIGFGFLFFQLLTSLYKETIYIYNGSDFNSMAFGIVFTLLFIGFVVTTYFKLREKEVH</sequence>
<dbReference type="RefSeq" id="WP_380869284.1">
    <property type="nucleotide sequence ID" value="NZ_JBHUMA010000006.1"/>
</dbReference>
<keyword evidence="1" id="KW-0812">Transmembrane</keyword>
<evidence type="ECO:0000256" key="1">
    <source>
        <dbReference type="SAM" id="Phobius"/>
    </source>
</evidence>
<name>A0ABW5NKJ4_9SPHI</name>
<keyword evidence="1" id="KW-0472">Membrane</keyword>
<feature type="transmembrane region" description="Helical" evidence="1">
    <location>
        <begin position="72"/>
        <end position="92"/>
    </location>
</feature>
<feature type="transmembrane region" description="Helical" evidence="1">
    <location>
        <begin position="113"/>
        <end position="133"/>
    </location>
</feature>